<sequence>MMVTTYIEDKYLKEENLEALLMELFPDGDWEITTLDSTAGKSSYMVEAPREVTEAEIESVTDNE</sequence>
<dbReference type="Proteomes" id="UP000799770">
    <property type="component" value="Unassembled WGS sequence"/>
</dbReference>
<accession>A0A6A5ZI20</accession>
<dbReference type="EMBL" id="ML977318">
    <property type="protein sequence ID" value="KAF2118048.1"/>
    <property type="molecule type" value="Genomic_DNA"/>
</dbReference>
<dbReference type="OrthoDB" id="4741964at2759"/>
<protein>
    <submittedName>
        <fullName evidence="1">Uncharacterized protein</fullName>
    </submittedName>
</protein>
<proteinExistence type="predicted"/>
<keyword evidence="2" id="KW-1185">Reference proteome</keyword>
<name>A0A6A5ZI20_9PLEO</name>
<reference evidence="1" key="1">
    <citation type="journal article" date="2020" name="Stud. Mycol.">
        <title>101 Dothideomycetes genomes: a test case for predicting lifestyles and emergence of pathogens.</title>
        <authorList>
            <person name="Haridas S."/>
            <person name="Albert R."/>
            <person name="Binder M."/>
            <person name="Bloem J."/>
            <person name="Labutti K."/>
            <person name="Salamov A."/>
            <person name="Andreopoulos B."/>
            <person name="Baker S."/>
            <person name="Barry K."/>
            <person name="Bills G."/>
            <person name="Bluhm B."/>
            <person name="Cannon C."/>
            <person name="Castanera R."/>
            <person name="Culley D."/>
            <person name="Daum C."/>
            <person name="Ezra D."/>
            <person name="Gonzalez J."/>
            <person name="Henrissat B."/>
            <person name="Kuo A."/>
            <person name="Liang C."/>
            <person name="Lipzen A."/>
            <person name="Lutzoni F."/>
            <person name="Magnuson J."/>
            <person name="Mondo S."/>
            <person name="Nolan M."/>
            <person name="Ohm R."/>
            <person name="Pangilinan J."/>
            <person name="Park H.-J."/>
            <person name="Ramirez L."/>
            <person name="Alfaro M."/>
            <person name="Sun H."/>
            <person name="Tritt A."/>
            <person name="Yoshinaga Y."/>
            <person name="Zwiers L.-H."/>
            <person name="Turgeon B."/>
            <person name="Goodwin S."/>
            <person name="Spatafora J."/>
            <person name="Crous P."/>
            <person name="Grigoriev I."/>
        </authorList>
    </citation>
    <scope>NUCLEOTIDE SEQUENCE</scope>
    <source>
        <strain evidence="1">CBS 627.86</strain>
    </source>
</reference>
<dbReference type="AlphaFoldDB" id="A0A6A5ZI20"/>
<organism evidence="1 2">
    <name type="scientific">Lophiotrema nucula</name>
    <dbReference type="NCBI Taxonomy" id="690887"/>
    <lineage>
        <taxon>Eukaryota</taxon>
        <taxon>Fungi</taxon>
        <taxon>Dikarya</taxon>
        <taxon>Ascomycota</taxon>
        <taxon>Pezizomycotina</taxon>
        <taxon>Dothideomycetes</taxon>
        <taxon>Pleosporomycetidae</taxon>
        <taxon>Pleosporales</taxon>
        <taxon>Lophiotremataceae</taxon>
        <taxon>Lophiotrema</taxon>
    </lineage>
</organism>
<evidence type="ECO:0000313" key="2">
    <source>
        <dbReference type="Proteomes" id="UP000799770"/>
    </source>
</evidence>
<evidence type="ECO:0000313" key="1">
    <source>
        <dbReference type="EMBL" id="KAF2118048.1"/>
    </source>
</evidence>
<gene>
    <name evidence="1" type="ORF">BDV96DRAFT_685656</name>
</gene>